<proteinExistence type="predicted"/>
<dbReference type="RefSeq" id="WP_315945877.1">
    <property type="nucleotide sequence ID" value="NZ_JAWCUA010000003.1"/>
</dbReference>
<dbReference type="EMBL" id="JAWCUA010000003">
    <property type="protein sequence ID" value="MDU0112030.1"/>
    <property type="molecule type" value="Genomic_DNA"/>
</dbReference>
<evidence type="ECO:0000313" key="2">
    <source>
        <dbReference type="Proteomes" id="UP001257914"/>
    </source>
</evidence>
<dbReference type="Proteomes" id="UP001257914">
    <property type="component" value="Unassembled WGS sequence"/>
</dbReference>
<keyword evidence="2" id="KW-1185">Reference proteome</keyword>
<accession>A0ABU3QX91</accession>
<comment type="caution">
    <text evidence="1">The sequence shown here is derived from an EMBL/GenBank/DDBJ whole genome shotgun (WGS) entry which is preliminary data.</text>
</comment>
<evidence type="ECO:0000313" key="1">
    <source>
        <dbReference type="EMBL" id="MDU0112030.1"/>
    </source>
</evidence>
<protein>
    <submittedName>
        <fullName evidence="1">Nitrate- and nitrite sensing domain-containing protein</fullName>
    </submittedName>
</protein>
<organism evidence="1 2">
    <name type="scientific">Psychrosphaera aquimarina</name>
    <dbReference type="NCBI Taxonomy" id="2044854"/>
    <lineage>
        <taxon>Bacteria</taxon>
        <taxon>Pseudomonadati</taxon>
        <taxon>Pseudomonadota</taxon>
        <taxon>Gammaproteobacteria</taxon>
        <taxon>Alteromonadales</taxon>
        <taxon>Pseudoalteromonadaceae</taxon>
        <taxon>Psychrosphaera</taxon>
    </lineage>
</organism>
<name>A0ABU3QX91_9GAMM</name>
<gene>
    <name evidence="1" type="ORF">RT723_03225</name>
</gene>
<reference evidence="1 2" key="1">
    <citation type="submission" date="2023-10" db="EMBL/GenBank/DDBJ databases">
        <title>Psychrosphaera aquimaarina strain SW33 isolated from seawater.</title>
        <authorList>
            <person name="Bayburt H."/>
            <person name="Kim J.M."/>
            <person name="Choi B.J."/>
            <person name="Jeon C.O."/>
        </authorList>
    </citation>
    <scope>NUCLEOTIDE SEQUENCE [LARGE SCALE GENOMIC DNA]</scope>
    <source>
        <strain evidence="1 2">KCTC 52743</strain>
    </source>
</reference>
<sequence>MYIFIVILITLAVAVIHNIKVKNNQTLQLHGLANIGSIKLLISLVQKHRGLSSAKLNGDNAKSAEIATIERTINNICHDLSHSKVAKNHRWVSFLDHWGRLTNNNNTERDPQNNFKQHTTMIANLLYVLEDEAESSHLSSLSLPTMPNVGFVWRELVASTEAIGQTRAIGVGVATIGNCNSVDKIRLSFLEQNIIKTSKDTLSKLSCLDDFRQQHNTLLTNAQNKMLTLSKVIEDELIQKQAITINPNDYFTLATDTISAIDDIFDNQIEQIKIAL</sequence>